<dbReference type="SUPFAM" id="SSF50346">
    <property type="entry name" value="PRC-barrel domain"/>
    <property type="match status" value="2"/>
</dbReference>
<geneLocation type="plasmid" evidence="4 5">
    <name>p2</name>
</geneLocation>
<dbReference type="Proteomes" id="UP000679352">
    <property type="component" value="Plasmid p2"/>
</dbReference>
<dbReference type="InterPro" id="IPR027275">
    <property type="entry name" value="PRC-brl_dom"/>
</dbReference>
<dbReference type="RefSeq" id="WP_215505617.1">
    <property type="nucleotide sequence ID" value="NZ_CP076363.1"/>
</dbReference>
<evidence type="ECO:0000313" key="4">
    <source>
        <dbReference type="EMBL" id="QWK92631.1"/>
    </source>
</evidence>
<sequence>MKKLLLSTAVIMSAALGAGSAAMAQDAVSPFRADADATLISASDFIGKRLYALEAEGTLTDAEGVQADWQDIGEVNDVILARDGSVDSVLVDIGGFLGMGERQVAVDMQAIRFVNDASTADMPNDYFLVMNAGRAVLEGAPEYKWDSAMTDAPAAAPAETAPADTATTEAAPATTPEAAAPVREPLKRDGFAALDTMTLTSEDLTGASVYDSSDARIGEISKLLLSDDGKLTEAVIDVGGFLGIGEKPVALPIGSVDILRQTEGNETRVYVPMTKEELEALPKFEG</sequence>
<dbReference type="AlphaFoldDB" id="A0A975S3P7"/>
<evidence type="ECO:0000256" key="2">
    <source>
        <dbReference type="SAM" id="SignalP"/>
    </source>
</evidence>
<gene>
    <name evidence="4" type="ORF">KM031_19870</name>
</gene>
<dbReference type="KEGG" id="gfu:KM031_19870"/>
<keyword evidence="4" id="KW-0614">Plasmid</keyword>
<evidence type="ECO:0000259" key="3">
    <source>
        <dbReference type="Pfam" id="PF05239"/>
    </source>
</evidence>
<dbReference type="Pfam" id="PF05239">
    <property type="entry name" value="PRC"/>
    <property type="match status" value="2"/>
</dbReference>
<protein>
    <submittedName>
        <fullName evidence="4">PRC-barrel domain-containing protein</fullName>
    </submittedName>
</protein>
<feature type="chain" id="PRO_5036856667" evidence="2">
    <location>
        <begin position="25"/>
        <end position="286"/>
    </location>
</feature>
<feature type="compositionally biased region" description="Low complexity" evidence="1">
    <location>
        <begin position="154"/>
        <end position="181"/>
    </location>
</feature>
<name>A0A975S3P7_9RHOB</name>
<feature type="domain" description="PRC-barrel" evidence="3">
    <location>
        <begin position="202"/>
        <end position="258"/>
    </location>
</feature>
<feature type="signal peptide" evidence="2">
    <location>
        <begin position="1"/>
        <end position="24"/>
    </location>
</feature>
<keyword evidence="2" id="KW-0732">Signal</keyword>
<dbReference type="PANTHER" id="PTHR36505:SF1">
    <property type="entry name" value="BLR1072 PROTEIN"/>
    <property type="match status" value="1"/>
</dbReference>
<organism evidence="4 5">
    <name type="scientific">Gemmobacter fulvus</name>
    <dbReference type="NCBI Taxonomy" id="2840474"/>
    <lineage>
        <taxon>Bacteria</taxon>
        <taxon>Pseudomonadati</taxon>
        <taxon>Pseudomonadota</taxon>
        <taxon>Alphaproteobacteria</taxon>
        <taxon>Rhodobacterales</taxon>
        <taxon>Paracoccaceae</taxon>
        <taxon>Gemmobacter</taxon>
    </lineage>
</organism>
<dbReference type="EMBL" id="CP076363">
    <property type="protein sequence ID" value="QWK92631.1"/>
    <property type="molecule type" value="Genomic_DNA"/>
</dbReference>
<evidence type="ECO:0000313" key="5">
    <source>
        <dbReference type="Proteomes" id="UP000679352"/>
    </source>
</evidence>
<dbReference type="InterPro" id="IPR011033">
    <property type="entry name" value="PRC_barrel-like_sf"/>
</dbReference>
<keyword evidence="5" id="KW-1185">Reference proteome</keyword>
<reference evidence="4" key="1">
    <citation type="submission" date="2021-06" db="EMBL/GenBank/DDBJ databases">
        <authorList>
            <person name="Lee C.-S."/>
            <person name="Jin L."/>
        </authorList>
    </citation>
    <scope>NUCLEOTIDE SEQUENCE</scope>
    <source>
        <strain evidence="4">Con5</strain>
        <plasmid evidence="4">p2</plasmid>
    </source>
</reference>
<dbReference type="PANTHER" id="PTHR36505">
    <property type="entry name" value="BLR1072 PROTEIN"/>
    <property type="match status" value="1"/>
</dbReference>
<dbReference type="Gene3D" id="2.30.30.240">
    <property type="entry name" value="PRC-barrel domain"/>
    <property type="match status" value="2"/>
</dbReference>
<feature type="region of interest" description="Disordered" evidence="1">
    <location>
        <begin position="154"/>
        <end position="183"/>
    </location>
</feature>
<evidence type="ECO:0000256" key="1">
    <source>
        <dbReference type="SAM" id="MobiDB-lite"/>
    </source>
</evidence>
<proteinExistence type="predicted"/>
<feature type="domain" description="PRC-barrel" evidence="3">
    <location>
        <begin position="70"/>
        <end position="117"/>
    </location>
</feature>
<accession>A0A975S3P7</accession>